<protein>
    <submittedName>
        <fullName evidence="2">Uncharacterized protein</fullName>
    </submittedName>
</protein>
<feature type="compositionally biased region" description="Low complexity" evidence="1">
    <location>
        <begin position="246"/>
        <end position="265"/>
    </location>
</feature>
<evidence type="ECO:0000313" key="3">
    <source>
        <dbReference type="Proteomes" id="UP000015241"/>
    </source>
</evidence>
<keyword evidence="3" id="KW-1185">Reference proteome</keyword>
<organism evidence="2 3">
    <name type="scientific">Fomitopsis schrenkii</name>
    <name type="common">Brown rot fungus</name>
    <dbReference type="NCBI Taxonomy" id="2126942"/>
    <lineage>
        <taxon>Eukaryota</taxon>
        <taxon>Fungi</taxon>
        <taxon>Dikarya</taxon>
        <taxon>Basidiomycota</taxon>
        <taxon>Agaricomycotina</taxon>
        <taxon>Agaricomycetes</taxon>
        <taxon>Polyporales</taxon>
        <taxon>Fomitopsis</taxon>
    </lineage>
</organism>
<dbReference type="eggNOG" id="ENOG502T1QX">
    <property type="taxonomic scope" value="Eukaryota"/>
</dbReference>
<dbReference type="HOGENOM" id="CLU_059971_0_0_1"/>
<dbReference type="OrthoDB" id="3265863at2759"/>
<feature type="region of interest" description="Disordered" evidence="1">
    <location>
        <begin position="1"/>
        <end position="21"/>
    </location>
</feature>
<feature type="region of interest" description="Disordered" evidence="1">
    <location>
        <begin position="60"/>
        <end position="96"/>
    </location>
</feature>
<feature type="region of interest" description="Disordered" evidence="1">
    <location>
        <begin position="221"/>
        <end position="296"/>
    </location>
</feature>
<feature type="compositionally biased region" description="Low complexity" evidence="1">
    <location>
        <begin position="221"/>
        <end position="232"/>
    </location>
</feature>
<feature type="compositionally biased region" description="Low complexity" evidence="1">
    <location>
        <begin position="68"/>
        <end position="84"/>
    </location>
</feature>
<dbReference type="Proteomes" id="UP000015241">
    <property type="component" value="Unassembled WGS sequence"/>
</dbReference>
<dbReference type="AlphaFoldDB" id="S8FXP2"/>
<feature type="compositionally biased region" description="Pro residues" evidence="1">
    <location>
        <begin position="283"/>
        <end position="292"/>
    </location>
</feature>
<evidence type="ECO:0000256" key="1">
    <source>
        <dbReference type="SAM" id="MobiDB-lite"/>
    </source>
</evidence>
<gene>
    <name evidence="2" type="ORF">FOMPIDRAFT_1014972</name>
</gene>
<reference evidence="2 3" key="1">
    <citation type="journal article" date="2012" name="Science">
        <title>The Paleozoic origin of enzymatic lignin decomposition reconstructed from 31 fungal genomes.</title>
        <authorList>
            <person name="Floudas D."/>
            <person name="Binder M."/>
            <person name="Riley R."/>
            <person name="Barry K."/>
            <person name="Blanchette R.A."/>
            <person name="Henrissat B."/>
            <person name="Martinez A.T."/>
            <person name="Otillar R."/>
            <person name="Spatafora J.W."/>
            <person name="Yadav J.S."/>
            <person name="Aerts A."/>
            <person name="Benoit I."/>
            <person name="Boyd A."/>
            <person name="Carlson A."/>
            <person name="Copeland A."/>
            <person name="Coutinho P.M."/>
            <person name="de Vries R.P."/>
            <person name="Ferreira P."/>
            <person name="Findley K."/>
            <person name="Foster B."/>
            <person name="Gaskell J."/>
            <person name="Glotzer D."/>
            <person name="Gorecki P."/>
            <person name="Heitman J."/>
            <person name="Hesse C."/>
            <person name="Hori C."/>
            <person name="Igarashi K."/>
            <person name="Jurgens J.A."/>
            <person name="Kallen N."/>
            <person name="Kersten P."/>
            <person name="Kohler A."/>
            <person name="Kuees U."/>
            <person name="Kumar T.K.A."/>
            <person name="Kuo A."/>
            <person name="LaButti K."/>
            <person name="Larrondo L.F."/>
            <person name="Lindquist E."/>
            <person name="Ling A."/>
            <person name="Lombard V."/>
            <person name="Lucas S."/>
            <person name="Lundell T."/>
            <person name="Martin R."/>
            <person name="McLaughlin D.J."/>
            <person name="Morgenstern I."/>
            <person name="Morin E."/>
            <person name="Murat C."/>
            <person name="Nagy L.G."/>
            <person name="Nolan M."/>
            <person name="Ohm R.A."/>
            <person name="Patyshakuliyeva A."/>
            <person name="Rokas A."/>
            <person name="Ruiz-Duenas F.J."/>
            <person name="Sabat G."/>
            <person name="Salamov A."/>
            <person name="Samejima M."/>
            <person name="Schmutz J."/>
            <person name="Slot J.C."/>
            <person name="St John F."/>
            <person name="Stenlid J."/>
            <person name="Sun H."/>
            <person name="Sun S."/>
            <person name="Syed K."/>
            <person name="Tsang A."/>
            <person name="Wiebenga A."/>
            <person name="Young D."/>
            <person name="Pisabarro A."/>
            <person name="Eastwood D.C."/>
            <person name="Martin F."/>
            <person name="Cullen D."/>
            <person name="Grigoriev I.V."/>
            <person name="Hibbett D.S."/>
        </authorList>
    </citation>
    <scope>NUCLEOTIDE SEQUENCE</scope>
    <source>
        <strain evidence="3">FP-58527</strain>
    </source>
</reference>
<proteinExistence type="predicted"/>
<feature type="region of interest" description="Disordered" evidence="1">
    <location>
        <begin position="161"/>
        <end position="187"/>
    </location>
</feature>
<dbReference type="EMBL" id="KE504132">
    <property type="protein sequence ID" value="EPT03015.1"/>
    <property type="molecule type" value="Genomic_DNA"/>
</dbReference>
<accession>S8FXP2</accession>
<sequence length="352" mass="38081">MGRPLFSHHQTPAVRVEPEQPHPACEKWTYWNAFDPDSDEFFERDDAVYEAFVAHDGIALPRSPTVIEAPSSSSSEASSSGRGSPTEDTGRDLSTEEIDLALRREADLIRLSATREDEIQRRVREAREVFADSGLPIPDIPADADPASVLRYVRGLDGISRHTSTQAVRERVLPPPSPSAPRETSLRLSDLSATAGDLVRAEPTTEQASSARGIPVAAPSTLSATASTQTHSVPDRPITPPHNIGLLTTQLLSTPPSRSPALDASPSPPPTVTPRLYSWSSRNPPPATPVSPGPLRNRDARLSVEHISALPDSSPSRMGVRARATVVRTVPLRNRNIFPDAPRAEISSWIVS</sequence>
<evidence type="ECO:0000313" key="2">
    <source>
        <dbReference type="EMBL" id="EPT03015.1"/>
    </source>
</evidence>
<dbReference type="InParanoid" id="S8FXP2"/>
<name>S8FXP2_FOMSC</name>